<keyword evidence="1" id="KW-0472">Membrane</keyword>
<sequence length="141" mass="16723">MFETIVSIIVGIFVFAFNGLIFFIIVRQIRRVPSVQHNGETLRPISRSKVWSNERYYIGSNEIFHYNGNTLISSHPIARITRVEKSSLKINNTYVWDIHIQANGKYYIFSFRPNNKHFGDWLIQFRQAHPDRVHGKWSRWA</sequence>
<comment type="caution">
    <text evidence="2">The sequence shown here is derived from an EMBL/GenBank/DDBJ whole genome shotgun (WGS) entry which is preliminary data.</text>
</comment>
<protein>
    <submittedName>
        <fullName evidence="2">Uncharacterized protein</fullName>
    </submittedName>
</protein>
<keyword evidence="1" id="KW-0812">Transmembrane</keyword>
<keyword evidence="1" id="KW-1133">Transmembrane helix</keyword>
<accession>A0ABS1BUD2</accession>
<evidence type="ECO:0000313" key="3">
    <source>
        <dbReference type="Proteomes" id="UP000614058"/>
    </source>
</evidence>
<dbReference type="EMBL" id="JAEHNZ010000003">
    <property type="protein sequence ID" value="MBK0396864.1"/>
    <property type="molecule type" value="Genomic_DNA"/>
</dbReference>
<dbReference type="RefSeq" id="WP_200522910.1">
    <property type="nucleotide sequence ID" value="NZ_JAEHNZ010000003.1"/>
</dbReference>
<evidence type="ECO:0000313" key="2">
    <source>
        <dbReference type="EMBL" id="MBK0396864.1"/>
    </source>
</evidence>
<reference evidence="2 3" key="1">
    <citation type="journal article" date="2021" name="Pathogens">
        <title>Isolation and Characterization of Kingella bonacorsii sp. nov., A Novel Kingella Species Detected in a Stable Periodontitis Subject.</title>
        <authorList>
            <person name="Antezack A."/>
            <person name="Boxberger M."/>
            <person name="Rolland C."/>
            <person name="Monnet-Corti V."/>
            <person name="La Scola B."/>
        </authorList>
    </citation>
    <scope>NUCLEOTIDE SEQUENCE [LARGE SCALE GENOMIC DNA]</scope>
    <source>
        <strain evidence="2 3">Marseille-Q4569</strain>
    </source>
</reference>
<gene>
    <name evidence="2" type="ORF">JDW22_09835</name>
</gene>
<name>A0ABS1BUD2_9NEIS</name>
<evidence type="ECO:0000256" key="1">
    <source>
        <dbReference type="SAM" id="Phobius"/>
    </source>
</evidence>
<organism evidence="2 3">
    <name type="scientific">Kingella bonacorsii</name>
    <dbReference type="NCBI Taxonomy" id="2796361"/>
    <lineage>
        <taxon>Bacteria</taxon>
        <taxon>Pseudomonadati</taxon>
        <taxon>Pseudomonadota</taxon>
        <taxon>Betaproteobacteria</taxon>
        <taxon>Neisseriales</taxon>
        <taxon>Neisseriaceae</taxon>
        <taxon>Kingella</taxon>
    </lineage>
</organism>
<proteinExistence type="predicted"/>
<keyword evidence="3" id="KW-1185">Reference proteome</keyword>
<dbReference type="Proteomes" id="UP000614058">
    <property type="component" value="Unassembled WGS sequence"/>
</dbReference>
<feature type="transmembrane region" description="Helical" evidence="1">
    <location>
        <begin position="6"/>
        <end position="26"/>
    </location>
</feature>